<keyword evidence="5" id="KW-0418">Kinase</keyword>
<dbReference type="InterPro" id="IPR052162">
    <property type="entry name" value="Sensor_kinase/Photoreceptor"/>
</dbReference>
<dbReference type="SMART" id="SM00387">
    <property type="entry name" value="HATPase_c"/>
    <property type="match status" value="1"/>
</dbReference>
<dbReference type="GO" id="GO:0006355">
    <property type="term" value="P:regulation of DNA-templated transcription"/>
    <property type="evidence" value="ECO:0007669"/>
    <property type="project" value="InterPro"/>
</dbReference>
<accession>A0A916UAB2</accession>
<name>A0A916UAB2_9SPHI</name>
<dbReference type="SUPFAM" id="SSF55874">
    <property type="entry name" value="ATPase domain of HSP90 chaperone/DNA topoisomerase II/histidine kinase"/>
    <property type="match status" value="1"/>
</dbReference>
<dbReference type="InterPro" id="IPR000700">
    <property type="entry name" value="PAS-assoc_C"/>
</dbReference>
<dbReference type="InterPro" id="IPR003594">
    <property type="entry name" value="HATPase_dom"/>
</dbReference>
<comment type="caution">
    <text evidence="9">The sequence shown here is derived from an EMBL/GenBank/DDBJ whole genome shotgun (WGS) entry which is preliminary data.</text>
</comment>
<keyword evidence="4" id="KW-0808">Transferase</keyword>
<evidence type="ECO:0000259" key="7">
    <source>
        <dbReference type="PROSITE" id="PS50112"/>
    </source>
</evidence>
<evidence type="ECO:0000313" key="9">
    <source>
        <dbReference type="EMBL" id="GGC65225.1"/>
    </source>
</evidence>
<dbReference type="InterPro" id="IPR000014">
    <property type="entry name" value="PAS"/>
</dbReference>
<dbReference type="Gene3D" id="3.30.450.40">
    <property type="match status" value="1"/>
</dbReference>
<evidence type="ECO:0000256" key="4">
    <source>
        <dbReference type="ARBA" id="ARBA00022679"/>
    </source>
</evidence>
<keyword evidence="10" id="KW-1185">Reference proteome</keyword>
<dbReference type="RefSeq" id="WP_188626605.1">
    <property type="nucleotide sequence ID" value="NZ_BMIL01000005.1"/>
</dbReference>
<dbReference type="Proteomes" id="UP000651668">
    <property type="component" value="Unassembled WGS sequence"/>
</dbReference>
<dbReference type="PROSITE" id="PS50113">
    <property type="entry name" value="PAC"/>
    <property type="match status" value="1"/>
</dbReference>
<protein>
    <recommendedName>
        <fullName evidence="2">histidine kinase</fullName>
        <ecNumber evidence="2">2.7.13.3</ecNumber>
    </recommendedName>
</protein>
<dbReference type="AlphaFoldDB" id="A0A916UAB2"/>
<dbReference type="SUPFAM" id="SSF55781">
    <property type="entry name" value="GAF domain-like"/>
    <property type="match status" value="1"/>
</dbReference>
<evidence type="ECO:0000259" key="8">
    <source>
        <dbReference type="PROSITE" id="PS50113"/>
    </source>
</evidence>
<gene>
    <name evidence="9" type="ORF">GCM10011387_18590</name>
</gene>
<dbReference type="InterPro" id="IPR003018">
    <property type="entry name" value="GAF"/>
</dbReference>
<dbReference type="CDD" id="cd00130">
    <property type="entry name" value="PAS"/>
    <property type="match status" value="1"/>
</dbReference>
<dbReference type="InterPro" id="IPR013656">
    <property type="entry name" value="PAS_4"/>
</dbReference>
<dbReference type="NCBIfam" id="TIGR00229">
    <property type="entry name" value="sensory_box"/>
    <property type="match status" value="2"/>
</dbReference>
<dbReference type="Pfam" id="PF00989">
    <property type="entry name" value="PAS"/>
    <property type="match status" value="1"/>
</dbReference>
<evidence type="ECO:0000256" key="1">
    <source>
        <dbReference type="ARBA" id="ARBA00000085"/>
    </source>
</evidence>
<dbReference type="SUPFAM" id="SSF47384">
    <property type="entry name" value="Homodimeric domain of signal transducing histidine kinase"/>
    <property type="match status" value="1"/>
</dbReference>
<reference evidence="9" key="2">
    <citation type="submission" date="2020-09" db="EMBL/GenBank/DDBJ databases">
        <authorList>
            <person name="Sun Q."/>
            <person name="Zhou Y."/>
        </authorList>
    </citation>
    <scope>NUCLEOTIDE SEQUENCE</scope>
    <source>
        <strain evidence="9">CGMCC 1.15343</strain>
    </source>
</reference>
<evidence type="ECO:0000256" key="2">
    <source>
        <dbReference type="ARBA" id="ARBA00012438"/>
    </source>
</evidence>
<evidence type="ECO:0000256" key="5">
    <source>
        <dbReference type="ARBA" id="ARBA00022777"/>
    </source>
</evidence>
<dbReference type="Pfam" id="PF08448">
    <property type="entry name" value="PAS_4"/>
    <property type="match status" value="1"/>
</dbReference>
<dbReference type="PANTHER" id="PTHR43304">
    <property type="entry name" value="PHYTOCHROME-LIKE PROTEIN CPH1"/>
    <property type="match status" value="1"/>
</dbReference>
<feature type="domain" description="PAS" evidence="7">
    <location>
        <begin position="170"/>
        <end position="244"/>
    </location>
</feature>
<evidence type="ECO:0000256" key="3">
    <source>
        <dbReference type="ARBA" id="ARBA00022553"/>
    </source>
</evidence>
<dbReference type="InterPro" id="IPR029016">
    <property type="entry name" value="GAF-like_dom_sf"/>
</dbReference>
<reference evidence="9" key="1">
    <citation type="journal article" date="2014" name="Int. J. Syst. Evol. Microbiol.">
        <title>Complete genome sequence of Corynebacterium casei LMG S-19264T (=DSM 44701T), isolated from a smear-ripened cheese.</title>
        <authorList>
            <consortium name="US DOE Joint Genome Institute (JGI-PGF)"/>
            <person name="Walter F."/>
            <person name="Albersmeier A."/>
            <person name="Kalinowski J."/>
            <person name="Ruckert C."/>
        </authorList>
    </citation>
    <scope>NUCLEOTIDE SEQUENCE</scope>
    <source>
        <strain evidence="9">CGMCC 1.15343</strain>
    </source>
</reference>
<feature type="domain" description="PAC" evidence="8">
    <location>
        <begin position="376"/>
        <end position="428"/>
    </location>
</feature>
<dbReference type="PROSITE" id="PS50109">
    <property type="entry name" value="HIS_KIN"/>
    <property type="match status" value="1"/>
</dbReference>
<dbReference type="SUPFAM" id="SSF55785">
    <property type="entry name" value="PYP-like sensor domain (PAS domain)"/>
    <property type="match status" value="2"/>
</dbReference>
<sequence length="659" mass="75400">MTAFPKPQDAARLHSAVLELEILNSPEEGDFDQMSLLAALLCEAPMAMIGFRNMDQIWYKSRHGMSAFTEQSVRPLQDDQQQSLILEDARTDPRTAAHPMVVALDIHALAVVPLLNAEGLAIGHLAVADNKARTFSPHQLQGLEIMAGQLINMLSCRQLRQEHAKNRLANEAGLKEIIDIFEDAVDAVYMLDAELRIRSWNQRAAELFGWPEEAVKGRFFHEAIIPERNHNNFVKVRNQHVKDGLPKQNFEMVLRRSDGTEFSSTLGVSPTYINGALYYIITARELTDRRIITRELEKQKLFYENILNKIPTDIAVFDLDHRYVFVNPGAIKDPKLRKKIIGMDDFEYARFRGRDENVARKRREQFLEAKQTGKVVRWEDSIKNPQGQTVTVLRRIFPVHDEEGELVLFIGFGIDITERKLLEEKQSVMMKQLSAQNTQLLDFCNIVSHNLRGPLINMSMLVEFIEESNDYDEIKLLTSKLKPVIDSLNTTFNELVESIQVRQDMEVATEEIVLQDYLQRTLDGLKMEINKTEAEIIVNFDDAPVVNYPPKYLSSIFHNLVSNALKYRSPDRKPRIELSTRKNPNSVLLMVRDNGLGIDLMKHKDNVFKIGKVFHKHPNAKGLGLYMTKTQIEAMGGKIWVESTADQGAVFYIVFNNQQ</sequence>
<dbReference type="PRINTS" id="PR00344">
    <property type="entry name" value="BCTRLSENSOR"/>
</dbReference>
<dbReference type="InterPro" id="IPR013767">
    <property type="entry name" value="PAS_fold"/>
</dbReference>
<dbReference type="InterPro" id="IPR036890">
    <property type="entry name" value="HATPase_C_sf"/>
</dbReference>
<dbReference type="InterPro" id="IPR004358">
    <property type="entry name" value="Sig_transdc_His_kin-like_C"/>
</dbReference>
<dbReference type="PANTHER" id="PTHR43304:SF1">
    <property type="entry name" value="PAC DOMAIN-CONTAINING PROTEIN"/>
    <property type="match status" value="1"/>
</dbReference>
<dbReference type="Pfam" id="PF02518">
    <property type="entry name" value="HATPase_c"/>
    <property type="match status" value="1"/>
</dbReference>
<dbReference type="InterPro" id="IPR035965">
    <property type="entry name" value="PAS-like_dom_sf"/>
</dbReference>
<dbReference type="EC" id="2.7.13.3" evidence="2"/>
<dbReference type="SMART" id="SM00091">
    <property type="entry name" value="PAS"/>
    <property type="match status" value="1"/>
</dbReference>
<proteinExistence type="predicted"/>
<organism evidence="9 10">
    <name type="scientific">Pedobacter quisquiliarum</name>
    <dbReference type="NCBI Taxonomy" id="1834438"/>
    <lineage>
        <taxon>Bacteria</taxon>
        <taxon>Pseudomonadati</taxon>
        <taxon>Bacteroidota</taxon>
        <taxon>Sphingobacteriia</taxon>
        <taxon>Sphingobacteriales</taxon>
        <taxon>Sphingobacteriaceae</taxon>
        <taxon>Pedobacter</taxon>
    </lineage>
</organism>
<feature type="domain" description="Histidine kinase" evidence="6">
    <location>
        <begin position="446"/>
        <end position="659"/>
    </location>
</feature>
<dbReference type="InterPro" id="IPR005467">
    <property type="entry name" value="His_kinase_dom"/>
</dbReference>
<dbReference type="EMBL" id="BMIL01000005">
    <property type="protein sequence ID" value="GGC65225.1"/>
    <property type="molecule type" value="Genomic_DNA"/>
</dbReference>
<dbReference type="PROSITE" id="PS50112">
    <property type="entry name" value="PAS"/>
    <property type="match status" value="1"/>
</dbReference>
<dbReference type="Gene3D" id="3.30.450.20">
    <property type="entry name" value="PAS domain"/>
    <property type="match status" value="2"/>
</dbReference>
<dbReference type="InterPro" id="IPR001610">
    <property type="entry name" value="PAC"/>
</dbReference>
<dbReference type="Gene3D" id="3.30.565.10">
    <property type="entry name" value="Histidine kinase-like ATPase, C-terminal domain"/>
    <property type="match status" value="1"/>
</dbReference>
<dbReference type="InterPro" id="IPR036097">
    <property type="entry name" value="HisK_dim/P_sf"/>
</dbReference>
<evidence type="ECO:0000313" key="10">
    <source>
        <dbReference type="Proteomes" id="UP000651668"/>
    </source>
</evidence>
<comment type="catalytic activity">
    <reaction evidence="1">
        <text>ATP + protein L-histidine = ADP + protein N-phospho-L-histidine.</text>
        <dbReference type="EC" id="2.7.13.3"/>
    </reaction>
</comment>
<evidence type="ECO:0000259" key="6">
    <source>
        <dbReference type="PROSITE" id="PS50109"/>
    </source>
</evidence>
<dbReference type="Pfam" id="PF01590">
    <property type="entry name" value="GAF"/>
    <property type="match status" value="1"/>
</dbReference>
<keyword evidence="3" id="KW-0597">Phosphoprotein</keyword>
<dbReference type="SMART" id="SM00086">
    <property type="entry name" value="PAC"/>
    <property type="match status" value="2"/>
</dbReference>
<dbReference type="GO" id="GO:0000155">
    <property type="term" value="F:phosphorelay sensor kinase activity"/>
    <property type="evidence" value="ECO:0007669"/>
    <property type="project" value="InterPro"/>
</dbReference>